<dbReference type="EMBL" id="MU001675">
    <property type="protein sequence ID" value="KAF2459495.1"/>
    <property type="molecule type" value="Genomic_DNA"/>
</dbReference>
<sequence length="99" mass="10621">MRAGAAIDRHRKQVPRQWAVGLAAASVLASVVAAQRERLWRRTAPRQACSYGRQAGRRSGGERRLAGTIDALLPHFRGVVVTGRGTAGTPPNIKSLLPS</sequence>
<evidence type="ECO:0000313" key="1">
    <source>
        <dbReference type="EMBL" id="KAF2459495.1"/>
    </source>
</evidence>
<keyword evidence="2" id="KW-1185">Reference proteome</keyword>
<gene>
    <name evidence="1" type="ORF">BDY21DRAFT_191542</name>
</gene>
<evidence type="ECO:0000313" key="2">
    <source>
        <dbReference type="Proteomes" id="UP000799766"/>
    </source>
</evidence>
<organism evidence="1 2">
    <name type="scientific">Lineolata rhizophorae</name>
    <dbReference type="NCBI Taxonomy" id="578093"/>
    <lineage>
        <taxon>Eukaryota</taxon>
        <taxon>Fungi</taxon>
        <taxon>Dikarya</taxon>
        <taxon>Ascomycota</taxon>
        <taxon>Pezizomycotina</taxon>
        <taxon>Dothideomycetes</taxon>
        <taxon>Dothideomycetes incertae sedis</taxon>
        <taxon>Lineolatales</taxon>
        <taxon>Lineolataceae</taxon>
        <taxon>Lineolata</taxon>
    </lineage>
</organism>
<reference evidence="1" key="1">
    <citation type="journal article" date="2020" name="Stud. Mycol.">
        <title>101 Dothideomycetes genomes: a test case for predicting lifestyles and emergence of pathogens.</title>
        <authorList>
            <person name="Haridas S."/>
            <person name="Albert R."/>
            <person name="Binder M."/>
            <person name="Bloem J."/>
            <person name="Labutti K."/>
            <person name="Salamov A."/>
            <person name="Andreopoulos B."/>
            <person name="Baker S."/>
            <person name="Barry K."/>
            <person name="Bills G."/>
            <person name="Bluhm B."/>
            <person name="Cannon C."/>
            <person name="Castanera R."/>
            <person name="Culley D."/>
            <person name="Daum C."/>
            <person name="Ezra D."/>
            <person name="Gonzalez J."/>
            <person name="Henrissat B."/>
            <person name="Kuo A."/>
            <person name="Liang C."/>
            <person name="Lipzen A."/>
            <person name="Lutzoni F."/>
            <person name="Magnuson J."/>
            <person name="Mondo S."/>
            <person name="Nolan M."/>
            <person name="Ohm R."/>
            <person name="Pangilinan J."/>
            <person name="Park H.-J."/>
            <person name="Ramirez L."/>
            <person name="Alfaro M."/>
            <person name="Sun H."/>
            <person name="Tritt A."/>
            <person name="Yoshinaga Y."/>
            <person name="Zwiers L.-H."/>
            <person name="Turgeon B."/>
            <person name="Goodwin S."/>
            <person name="Spatafora J."/>
            <person name="Crous P."/>
            <person name="Grigoriev I."/>
        </authorList>
    </citation>
    <scope>NUCLEOTIDE SEQUENCE</scope>
    <source>
        <strain evidence="1">ATCC 16933</strain>
    </source>
</reference>
<name>A0A6A6P668_9PEZI</name>
<proteinExistence type="predicted"/>
<dbReference type="AlphaFoldDB" id="A0A6A6P668"/>
<dbReference type="Proteomes" id="UP000799766">
    <property type="component" value="Unassembled WGS sequence"/>
</dbReference>
<protein>
    <submittedName>
        <fullName evidence="1">Uncharacterized protein</fullName>
    </submittedName>
</protein>
<accession>A0A6A6P668</accession>